<dbReference type="Pfam" id="PF13559">
    <property type="entry name" value="DUF4129"/>
    <property type="match status" value="1"/>
</dbReference>
<comment type="caution">
    <text evidence="4">The sequence shown here is derived from an EMBL/GenBank/DDBJ whole genome shotgun (WGS) entry which is preliminary data.</text>
</comment>
<feature type="compositionally biased region" description="Polar residues" evidence="1">
    <location>
        <begin position="136"/>
        <end position="149"/>
    </location>
</feature>
<gene>
    <name evidence="4" type="ORF">AWC08_04160</name>
</gene>
<dbReference type="Proteomes" id="UP000193928">
    <property type="component" value="Unassembled WGS sequence"/>
</dbReference>
<evidence type="ECO:0000313" key="5">
    <source>
        <dbReference type="Proteomes" id="UP000193928"/>
    </source>
</evidence>
<dbReference type="AlphaFoldDB" id="A0A1X1VSQ6"/>
<evidence type="ECO:0000259" key="3">
    <source>
        <dbReference type="Pfam" id="PF13559"/>
    </source>
</evidence>
<sequence>MPGIDTSAGRMIALLALLVLAAIALHGYLPGTQRPTREESTSSPAALTVVVAMLVVSLGIIAVAVIVRVREPHVVSAGSAGADGRSRRSRDGGGRPTPRALLITLGVIVAGLLIVVLLALSLMLLIPQVSQHVFGQGPQAPSGTGSSTAAPGDNSGPPPPRDPGDSGGNVLGYLGTSAVIFLLMLAVGTRVATRRQRRAARTDAIVDDHSDPPARARASDSLVRAAERGLVEIGDVSREPRKAIIACYVAMEHALAASPGTVPQDCDTPSEVLSRAVQYHALHTDSATQLVELFAEARFSPHVMNESHREVAVRMLELVLAELRSAA</sequence>
<organism evidence="4 5">
    <name type="scientific">Mycobacterium gordonae</name>
    <dbReference type="NCBI Taxonomy" id="1778"/>
    <lineage>
        <taxon>Bacteria</taxon>
        <taxon>Bacillati</taxon>
        <taxon>Actinomycetota</taxon>
        <taxon>Actinomycetes</taxon>
        <taxon>Mycobacteriales</taxon>
        <taxon>Mycobacteriaceae</taxon>
        <taxon>Mycobacterium</taxon>
    </lineage>
</organism>
<feature type="transmembrane region" description="Helical" evidence="2">
    <location>
        <begin position="12"/>
        <end position="29"/>
    </location>
</feature>
<keyword evidence="2" id="KW-0812">Transmembrane</keyword>
<accession>A0A1X1VSQ6</accession>
<feature type="transmembrane region" description="Helical" evidence="2">
    <location>
        <begin position="170"/>
        <end position="192"/>
    </location>
</feature>
<evidence type="ECO:0000256" key="1">
    <source>
        <dbReference type="SAM" id="MobiDB-lite"/>
    </source>
</evidence>
<feature type="compositionally biased region" description="Basic and acidic residues" evidence="1">
    <location>
        <begin position="200"/>
        <end position="218"/>
    </location>
</feature>
<protein>
    <recommendedName>
        <fullName evidence="3">Protein-glutamine gamma-glutamyltransferase-like C-terminal domain-containing protein</fullName>
    </recommendedName>
</protein>
<proteinExistence type="predicted"/>
<feature type="domain" description="Protein-glutamine gamma-glutamyltransferase-like C-terminal" evidence="3">
    <location>
        <begin position="247"/>
        <end position="317"/>
    </location>
</feature>
<keyword evidence="2" id="KW-1133">Transmembrane helix</keyword>
<keyword evidence="5" id="KW-1185">Reference proteome</keyword>
<feature type="region of interest" description="Disordered" evidence="1">
    <location>
        <begin position="197"/>
        <end position="220"/>
    </location>
</feature>
<dbReference type="InterPro" id="IPR025403">
    <property type="entry name" value="TgpA-like_C"/>
</dbReference>
<feature type="transmembrane region" description="Helical" evidence="2">
    <location>
        <begin position="45"/>
        <end position="67"/>
    </location>
</feature>
<name>A0A1X1VSQ6_MYCGO</name>
<evidence type="ECO:0000256" key="2">
    <source>
        <dbReference type="SAM" id="Phobius"/>
    </source>
</evidence>
<feature type="transmembrane region" description="Helical" evidence="2">
    <location>
        <begin position="100"/>
        <end position="126"/>
    </location>
</feature>
<reference evidence="4 5" key="1">
    <citation type="submission" date="2016-01" db="EMBL/GenBank/DDBJ databases">
        <title>The new phylogeny of the genus Mycobacterium.</title>
        <authorList>
            <person name="Tarcisio F."/>
            <person name="Conor M."/>
            <person name="Antonella G."/>
            <person name="Elisabetta G."/>
            <person name="Giulia F.S."/>
            <person name="Sara T."/>
            <person name="Anna F."/>
            <person name="Clotilde B."/>
            <person name="Roberto B."/>
            <person name="Veronica D.S."/>
            <person name="Fabio R."/>
            <person name="Monica P."/>
            <person name="Olivier J."/>
            <person name="Enrico T."/>
            <person name="Nicola S."/>
        </authorList>
    </citation>
    <scope>NUCLEOTIDE SEQUENCE [LARGE SCALE GENOMIC DNA]</scope>
    <source>
        <strain evidence="4 5">DSM 44160</strain>
    </source>
</reference>
<dbReference type="EMBL" id="LQOY01000215">
    <property type="protein sequence ID" value="ORV72083.1"/>
    <property type="molecule type" value="Genomic_DNA"/>
</dbReference>
<keyword evidence="2" id="KW-0472">Membrane</keyword>
<evidence type="ECO:0000313" key="4">
    <source>
        <dbReference type="EMBL" id="ORV72083.1"/>
    </source>
</evidence>
<feature type="region of interest" description="Disordered" evidence="1">
    <location>
        <begin position="136"/>
        <end position="169"/>
    </location>
</feature>